<dbReference type="GO" id="GO:0005737">
    <property type="term" value="C:cytoplasm"/>
    <property type="evidence" value="ECO:0007669"/>
    <property type="project" value="UniProtKB-SubCell"/>
</dbReference>
<feature type="binding site" evidence="10">
    <location>
        <position position="283"/>
    </location>
    <ligand>
        <name>Zn(2+)</name>
        <dbReference type="ChEBI" id="CHEBI:29105"/>
    </ligand>
</feature>
<comment type="cofactor">
    <cofactor evidence="10">
        <name>Zn(2+)</name>
        <dbReference type="ChEBI" id="CHEBI:29105"/>
    </cofactor>
    <text evidence="10">Binds 1 zinc ion per subunit.</text>
</comment>
<evidence type="ECO:0000259" key="13">
    <source>
        <dbReference type="PROSITE" id="PS51721"/>
    </source>
</evidence>
<accession>A0A1H3MIB2</accession>
<dbReference type="InterPro" id="IPR027417">
    <property type="entry name" value="P-loop_NTPase"/>
</dbReference>
<keyword evidence="4 10" id="KW-0699">rRNA-binding</keyword>
<dbReference type="SUPFAM" id="SSF52540">
    <property type="entry name" value="P-loop containing nucleoside triphosphate hydrolases"/>
    <property type="match status" value="1"/>
</dbReference>
<evidence type="ECO:0000259" key="12">
    <source>
        <dbReference type="PROSITE" id="PS50936"/>
    </source>
</evidence>
<dbReference type="GO" id="GO:0046872">
    <property type="term" value="F:metal ion binding"/>
    <property type="evidence" value="ECO:0007669"/>
    <property type="project" value="UniProtKB-KW"/>
</dbReference>
<dbReference type="CDD" id="cd01854">
    <property type="entry name" value="YjeQ_EngC"/>
    <property type="match status" value="1"/>
</dbReference>
<keyword evidence="2 10" id="KW-0690">Ribosome biogenesis</keyword>
<dbReference type="GO" id="GO:0019843">
    <property type="term" value="F:rRNA binding"/>
    <property type="evidence" value="ECO:0007669"/>
    <property type="project" value="UniProtKB-KW"/>
</dbReference>
<keyword evidence="3 10" id="KW-0479">Metal-binding</keyword>
<dbReference type="InterPro" id="IPR030378">
    <property type="entry name" value="G_CP_dom"/>
</dbReference>
<evidence type="ECO:0000313" key="15">
    <source>
        <dbReference type="Proteomes" id="UP000199026"/>
    </source>
</evidence>
<dbReference type="GO" id="GO:0005525">
    <property type="term" value="F:GTP binding"/>
    <property type="evidence" value="ECO:0007669"/>
    <property type="project" value="UniProtKB-UniRule"/>
</dbReference>
<comment type="similarity">
    <text evidence="10">Belongs to the TRAFAC class YlqF/YawG GTPase family. RsgA subfamily.</text>
</comment>
<evidence type="ECO:0000256" key="11">
    <source>
        <dbReference type="SAM" id="MobiDB-lite"/>
    </source>
</evidence>
<evidence type="ECO:0000313" key="14">
    <source>
        <dbReference type="EMBL" id="SDY75815.1"/>
    </source>
</evidence>
<dbReference type="InterPro" id="IPR010914">
    <property type="entry name" value="RsgA_GTPase_dom"/>
</dbReference>
<evidence type="ECO:0000256" key="7">
    <source>
        <dbReference type="ARBA" id="ARBA00022833"/>
    </source>
</evidence>
<dbReference type="PROSITE" id="PS50936">
    <property type="entry name" value="ENGC_GTPASE"/>
    <property type="match status" value="1"/>
</dbReference>
<keyword evidence="9 10" id="KW-0342">GTP-binding</keyword>
<dbReference type="PROSITE" id="PS51721">
    <property type="entry name" value="G_CP"/>
    <property type="match status" value="1"/>
</dbReference>
<evidence type="ECO:0000256" key="8">
    <source>
        <dbReference type="ARBA" id="ARBA00022884"/>
    </source>
</evidence>
<comment type="subunit">
    <text evidence="10">Monomer. Associates with 30S ribosomal subunit, binds 16S rRNA.</text>
</comment>
<reference evidence="14 15" key="1">
    <citation type="submission" date="2016-10" db="EMBL/GenBank/DDBJ databases">
        <authorList>
            <person name="de Groot N.N."/>
        </authorList>
    </citation>
    <scope>NUCLEOTIDE SEQUENCE [LARGE SCALE GENOMIC DNA]</scope>
    <source>
        <strain evidence="14 15">DSM 24677</strain>
    </source>
</reference>
<dbReference type="InterPro" id="IPR004881">
    <property type="entry name" value="Ribosome_biogen_GTPase_RsgA"/>
</dbReference>
<feature type="binding site" evidence="10">
    <location>
        <position position="288"/>
    </location>
    <ligand>
        <name>Zn(2+)</name>
        <dbReference type="ChEBI" id="CHEBI:29105"/>
    </ligand>
</feature>
<comment type="function">
    <text evidence="10">One of several proteins that assist in the late maturation steps of the functional core of the 30S ribosomal subunit. Helps release RbfA from mature subunits. May play a role in the assembly of ribosomal proteins into the subunit. Circularly permuted GTPase that catalyzes slow GTP hydrolysis, GTPase activity is stimulated by the 30S ribosomal subunit.</text>
</comment>
<evidence type="ECO:0000256" key="2">
    <source>
        <dbReference type="ARBA" id="ARBA00022517"/>
    </source>
</evidence>
<dbReference type="NCBIfam" id="TIGR00157">
    <property type="entry name" value="ribosome small subunit-dependent GTPase A"/>
    <property type="match status" value="1"/>
</dbReference>
<feature type="region of interest" description="Disordered" evidence="11">
    <location>
        <begin position="326"/>
        <end position="352"/>
    </location>
</feature>
<comment type="subcellular location">
    <subcellularLocation>
        <location evidence="10">Cytoplasm</location>
    </subcellularLocation>
</comment>
<feature type="domain" description="CP-type G" evidence="13">
    <location>
        <begin position="103"/>
        <end position="260"/>
    </location>
</feature>
<dbReference type="EMBL" id="FNPR01000003">
    <property type="protein sequence ID" value="SDY75815.1"/>
    <property type="molecule type" value="Genomic_DNA"/>
</dbReference>
<dbReference type="STRING" id="576131.SAMN05444486_103601"/>
<feature type="binding site" evidence="10">
    <location>
        <begin position="202"/>
        <end position="210"/>
    </location>
    <ligand>
        <name>GTP</name>
        <dbReference type="ChEBI" id="CHEBI:37565"/>
    </ligand>
</feature>
<dbReference type="AlphaFoldDB" id="A0A1H3MIB2"/>
<feature type="binding site" evidence="10">
    <location>
        <position position="296"/>
    </location>
    <ligand>
        <name>Zn(2+)</name>
        <dbReference type="ChEBI" id="CHEBI:29105"/>
    </ligand>
</feature>
<feature type="domain" description="EngC GTPase" evidence="12">
    <location>
        <begin position="111"/>
        <end position="258"/>
    </location>
</feature>
<feature type="binding site" evidence="10">
    <location>
        <position position="290"/>
    </location>
    <ligand>
        <name>Zn(2+)</name>
        <dbReference type="ChEBI" id="CHEBI:29105"/>
    </ligand>
</feature>
<dbReference type="PANTHER" id="PTHR32120:SF10">
    <property type="entry name" value="SMALL RIBOSOMAL SUBUNIT BIOGENESIS GTPASE RSGA"/>
    <property type="match status" value="1"/>
</dbReference>
<name>A0A1H3MIB2_9RHOB</name>
<sequence>MTHDDSEALRPKNAPLSLLQKLGWGPFFAEQADASVMAETPPVRVTEVHRSGHHVVGEGIDTILPPRPDATVGDWILLNAEEPAESVVLERKNLIKRRAPGPERQVQLIGANLDTTFIVTSCNDDFNIARLERYVALALEDKASPVILLTKADLAEDVESYLSQARSISADVPVLAIDGRGEEPRERLAEWCKPGKTVAFIGSSGVGKSTLTNTLSGGQEIKTQGIREGDARGRHTTTSRQLHLLVSGCTVLDTPGMREVQLTDAASGLGELFADLQELSTQCRFRDCMHESEPGCAIKSALAAGEIGEARLERWKKLVAEDAFNSESLSPRRARDRTFGRIAKQPKKKGKK</sequence>
<protein>
    <recommendedName>
        <fullName evidence="10">Small ribosomal subunit biogenesis GTPase RsgA</fullName>
        <ecNumber evidence="10">3.6.1.-</ecNumber>
    </recommendedName>
</protein>
<evidence type="ECO:0000256" key="9">
    <source>
        <dbReference type="ARBA" id="ARBA00023134"/>
    </source>
</evidence>
<feature type="binding site" evidence="10">
    <location>
        <begin position="150"/>
        <end position="153"/>
    </location>
    <ligand>
        <name>GTP</name>
        <dbReference type="ChEBI" id="CHEBI:37565"/>
    </ligand>
</feature>
<evidence type="ECO:0000256" key="5">
    <source>
        <dbReference type="ARBA" id="ARBA00022741"/>
    </source>
</evidence>
<evidence type="ECO:0000256" key="10">
    <source>
        <dbReference type="HAMAP-Rule" id="MF_01820"/>
    </source>
</evidence>
<keyword evidence="6 10" id="KW-0378">Hydrolase</keyword>
<keyword evidence="8 10" id="KW-0694">RNA-binding</keyword>
<evidence type="ECO:0000256" key="6">
    <source>
        <dbReference type="ARBA" id="ARBA00022801"/>
    </source>
</evidence>
<keyword evidence="15" id="KW-1185">Reference proteome</keyword>
<dbReference type="GeneID" id="78125544"/>
<gene>
    <name evidence="10" type="primary">rsgA</name>
    <name evidence="14" type="ORF">SAMN05444486_103601</name>
</gene>
<dbReference type="OrthoDB" id="9809485at2"/>
<dbReference type="GO" id="GO:0042274">
    <property type="term" value="P:ribosomal small subunit biogenesis"/>
    <property type="evidence" value="ECO:0007669"/>
    <property type="project" value="UniProtKB-UniRule"/>
</dbReference>
<evidence type="ECO:0000256" key="3">
    <source>
        <dbReference type="ARBA" id="ARBA00022723"/>
    </source>
</evidence>
<keyword evidence="5 10" id="KW-0547">Nucleotide-binding</keyword>
<dbReference type="Pfam" id="PF03193">
    <property type="entry name" value="RsgA_GTPase"/>
    <property type="match status" value="1"/>
</dbReference>
<evidence type="ECO:0000256" key="4">
    <source>
        <dbReference type="ARBA" id="ARBA00022730"/>
    </source>
</evidence>
<evidence type="ECO:0000256" key="1">
    <source>
        <dbReference type="ARBA" id="ARBA00022490"/>
    </source>
</evidence>
<keyword evidence="7 10" id="KW-0862">Zinc</keyword>
<dbReference type="Gene3D" id="3.40.50.300">
    <property type="entry name" value="P-loop containing nucleotide triphosphate hydrolases"/>
    <property type="match status" value="1"/>
</dbReference>
<dbReference type="PANTHER" id="PTHR32120">
    <property type="entry name" value="SMALL RIBOSOMAL SUBUNIT BIOGENESIS GTPASE RSGA"/>
    <property type="match status" value="1"/>
</dbReference>
<dbReference type="RefSeq" id="WP_089893298.1">
    <property type="nucleotide sequence ID" value="NZ_CALJFH010000001.1"/>
</dbReference>
<dbReference type="Gene3D" id="1.10.40.50">
    <property type="entry name" value="Probable gtpase engc, domain 3"/>
    <property type="match status" value="1"/>
</dbReference>
<dbReference type="GO" id="GO:0003924">
    <property type="term" value="F:GTPase activity"/>
    <property type="evidence" value="ECO:0007669"/>
    <property type="project" value="UniProtKB-UniRule"/>
</dbReference>
<keyword evidence="1 10" id="KW-0963">Cytoplasm</keyword>
<proteinExistence type="inferred from homology"/>
<dbReference type="HAMAP" id="MF_01820">
    <property type="entry name" value="GTPase_RsgA"/>
    <property type="match status" value="1"/>
</dbReference>
<dbReference type="EC" id="3.6.1.-" evidence="10"/>
<organism evidence="14 15">
    <name type="scientific">Lentibacter algarum</name>
    <dbReference type="NCBI Taxonomy" id="576131"/>
    <lineage>
        <taxon>Bacteria</taxon>
        <taxon>Pseudomonadati</taxon>
        <taxon>Pseudomonadota</taxon>
        <taxon>Alphaproteobacteria</taxon>
        <taxon>Rhodobacterales</taxon>
        <taxon>Roseobacteraceae</taxon>
        <taxon>Lentibacter</taxon>
    </lineage>
</organism>
<dbReference type="Proteomes" id="UP000199026">
    <property type="component" value="Unassembled WGS sequence"/>
</dbReference>